<dbReference type="SUPFAM" id="SSF56349">
    <property type="entry name" value="DNA breaking-rejoining enzymes"/>
    <property type="match status" value="1"/>
</dbReference>
<dbReference type="EMBL" id="FMMM01000089">
    <property type="protein sequence ID" value="SCQ24901.1"/>
    <property type="molecule type" value="Genomic_DNA"/>
</dbReference>
<keyword evidence="3" id="KW-0233">DNA recombination</keyword>
<name>A0A1D3UXY5_TANFO</name>
<evidence type="ECO:0000256" key="1">
    <source>
        <dbReference type="ARBA" id="ARBA00008857"/>
    </source>
</evidence>
<dbReference type="InterPro" id="IPR050090">
    <property type="entry name" value="Tyrosine_recombinase_XerCD"/>
</dbReference>
<dbReference type="PROSITE" id="PS51898">
    <property type="entry name" value="TYR_RECOMBINASE"/>
    <property type="match status" value="1"/>
</dbReference>
<organism evidence="5 6">
    <name type="scientific">Tannerella forsythia</name>
    <name type="common">Bacteroides forsythus</name>
    <dbReference type="NCBI Taxonomy" id="28112"/>
    <lineage>
        <taxon>Bacteria</taxon>
        <taxon>Pseudomonadati</taxon>
        <taxon>Bacteroidota</taxon>
        <taxon>Bacteroidia</taxon>
        <taxon>Bacteroidales</taxon>
        <taxon>Tannerellaceae</taxon>
        <taxon>Tannerella</taxon>
    </lineage>
</organism>
<dbReference type="PANTHER" id="PTHR30349">
    <property type="entry name" value="PHAGE INTEGRASE-RELATED"/>
    <property type="match status" value="1"/>
</dbReference>
<accession>A0A1D3UXY5</accession>
<dbReference type="InterPro" id="IPR011010">
    <property type="entry name" value="DNA_brk_join_enz"/>
</dbReference>
<evidence type="ECO:0000313" key="5">
    <source>
        <dbReference type="EMBL" id="SCQ24901.1"/>
    </source>
</evidence>
<evidence type="ECO:0000256" key="2">
    <source>
        <dbReference type="ARBA" id="ARBA00023125"/>
    </source>
</evidence>
<sequence length="426" mass="48669">MCYFVLVHLKWCSQCNMKSTEINSLIANCVLQMRLDGYDEKCIETHQRRWQKGIVTYMHKTGTTQFSPEVGTSFLADVLPGLAASTQRAHRRSIHLLTEFMQTGIIRRRIVKLHEFPLDGEIGNAVLQHLDFLREQRRCEPTIHNHRRLLSYFIAGLSQKGIDSICGITEKVIVEFVDHAQTCKSEHFYAIRQFCSFLYERGMTSTNLSYVLTRNNFPQHEKLPSVYSCDEIKQIEGSIEQSSAVGKRDYAIFLLASRLGLRVSDIASLTWDNIDWDNGKITLYQYKTKAPMELPLLREIGEALVTYARDSRPKSHLKEVFLTASAPYRPMTRISLNGVITRIMQSSGIDISSRRFGPHSMRHSLASNMLRQGTSLPVISGILGHESTQTTMEYLRVDIVNLRECVLDTPLVDEAFYLQKGGAFYD</sequence>
<gene>
    <name evidence="5" type="primary">xerD_6</name>
    <name evidence="5" type="ORF">TFUB20_02750</name>
</gene>
<dbReference type="Proteomes" id="UP000182057">
    <property type="component" value="Unassembled WGS sequence"/>
</dbReference>
<proteinExistence type="inferred from homology"/>
<feature type="domain" description="Tyr recombinase" evidence="4">
    <location>
        <begin position="222"/>
        <end position="407"/>
    </location>
</feature>
<dbReference type="CDD" id="cd01188">
    <property type="entry name" value="INT_RitA_C_like"/>
    <property type="match status" value="1"/>
</dbReference>
<dbReference type="InterPro" id="IPR013762">
    <property type="entry name" value="Integrase-like_cat_sf"/>
</dbReference>
<comment type="similarity">
    <text evidence="1">Belongs to the 'phage' integrase family.</text>
</comment>
<evidence type="ECO:0000256" key="3">
    <source>
        <dbReference type="ARBA" id="ARBA00023172"/>
    </source>
</evidence>
<dbReference type="Gene3D" id="1.10.443.10">
    <property type="entry name" value="Intergrase catalytic core"/>
    <property type="match status" value="1"/>
</dbReference>
<dbReference type="Gene3D" id="1.10.150.130">
    <property type="match status" value="1"/>
</dbReference>
<dbReference type="InterPro" id="IPR010998">
    <property type="entry name" value="Integrase_recombinase_N"/>
</dbReference>
<dbReference type="GO" id="GO:0015074">
    <property type="term" value="P:DNA integration"/>
    <property type="evidence" value="ECO:0007669"/>
    <property type="project" value="InterPro"/>
</dbReference>
<evidence type="ECO:0000259" key="4">
    <source>
        <dbReference type="PROSITE" id="PS51898"/>
    </source>
</evidence>
<dbReference type="PANTHER" id="PTHR30349:SF41">
    <property type="entry name" value="INTEGRASE_RECOMBINASE PROTEIN MJ0367-RELATED"/>
    <property type="match status" value="1"/>
</dbReference>
<dbReference type="AlphaFoldDB" id="A0A1D3UXY5"/>
<keyword evidence="2" id="KW-0238">DNA-binding</keyword>
<dbReference type="GO" id="GO:0006310">
    <property type="term" value="P:DNA recombination"/>
    <property type="evidence" value="ECO:0007669"/>
    <property type="project" value="UniProtKB-KW"/>
</dbReference>
<dbReference type="GO" id="GO:0003677">
    <property type="term" value="F:DNA binding"/>
    <property type="evidence" value="ECO:0007669"/>
    <property type="project" value="UniProtKB-KW"/>
</dbReference>
<protein>
    <submittedName>
        <fullName evidence="5">Tyrosine recombinase XerD</fullName>
    </submittedName>
</protein>
<reference evidence="5 6" key="1">
    <citation type="submission" date="2016-09" db="EMBL/GenBank/DDBJ databases">
        <authorList>
            <person name="Capua I."/>
            <person name="De Benedictis P."/>
            <person name="Joannis T."/>
            <person name="Lombin L.H."/>
            <person name="Cattoli G."/>
        </authorList>
    </citation>
    <scope>NUCLEOTIDE SEQUENCE [LARGE SCALE GENOMIC DNA]</scope>
    <source>
        <strain evidence="5 6">UB20</strain>
    </source>
</reference>
<evidence type="ECO:0000313" key="6">
    <source>
        <dbReference type="Proteomes" id="UP000182057"/>
    </source>
</evidence>
<dbReference type="InterPro" id="IPR002104">
    <property type="entry name" value="Integrase_catalytic"/>
</dbReference>
<dbReference type="Pfam" id="PF00589">
    <property type="entry name" value="Phage_integrase"/>
    <property type="match status" value="1"/>
</dbReference>